<reference evidence="2 3" key="1">
    <citation type="submission" date="2018-01" db="EMBL/GenBank/DDBJ databases">
        <title>Draft genome sequences of Chryseobacterium lactis NCTC11390, Chryseobacterium oncorhynchi 701B-08, and Chryseobacterium viscerum 687B-08.</title>
        <authorList>
            <person name="Jeong J.-J."/>
            <person name="Lee Y.J."/>
            <person name="Park B."/>
            <person name="Choi I.-G."/>
            <person name="Kim K.D."/>
        </authorList>
    </citation>
    <scope>NUCLEOTIDE SEQUENCE [LARGE SCALE GENOMIC DNA]</scope>
    <source>
        <strain evidence="2 3">NCTC11390</strain>
    </source>
</reference>
<reference evidence="1 4" key="2">
    <citation type="submission" date="2018-11" db="EMBL/GenBank/DDBJ databases">
        <title>Proposal to divide the Flavobacteriaceae and reorganize its genera based on Amino Acid Identity values calculated from whole genome sequences.</title>
        <authorList>
            <person name="Nicholson A.C."/>
            <person name="Gulvik C.A."/>
            <person name="Whitney A.M."/>
            <person name="Humrighouse B.W."/>
            <person name="Bell M."/>
            <person name="Holmes B."/>
            <person name="Steigerwalt A.G."/>
            <person name="Villarma A."/>
            <person name="Sheth M."/>
            <person name="Batra D."/>
            <person name="Pryor J."/>
            <person name="Bernardet J.-F."/>
            <person name="Hugo C."/>
            <person name="Kampfer P."/>
            <person name="Newman J."/>
            <person name="McQuiston J.R."/>
        </authorList>
    </citation>
    <scope>NUCLEOTIDE SEQUENCE [LARGE SCALE GENOMIC DNA]</scope>
    <source>
        <strain evidence="1 4">KC_1864</strain>
    </source>
</reference>
<evidence type="ECO:0000313" key="1">
    <source>
        <dbReference type="EMBL" id="AZA84058.1"/>
    </source>
</evidence>
<dbReference type="EMBL" id="CP033924">
    <property type="protein sequence ID" value="AZA84058.1"/>
    <property type="molecule type" value="Genomic_DNA"/>
</dbReference>
<dbReference type="OrthoDB" id="948713at2"/>
<dbReference type="Proteomes" id="UP000279972">
    <property type="component" value="Chromosome"/>
</dbReference>
<keyword evidence="4" id="KW-1185">Reference proteome</keyword>
<evidence type="ECO:0000313" key="4">
    <source>
        <dbReference type="Proteomes" id="UP000279972"/>
    </source>
</evidence>
<accession>A0A3G6RQZ1</accession>
<evidence type="ECO:0000313" key="2">
    <source>
        <dbReference type="EMBL" id="PNW12613.1"/>
    </source>
</evidence>
<name>A0A3G6RQZ1_CHRLC</name>
<protein>
    <submittedName>
        <fullName evidence="2">Uncharacterized protein</fullName>
    </submittedName>
</protein>
<organism evidence="2 3">
    <name type="scientific">Chryseobacterium lactis</name>
    <dbReference type="NCBI Taxonomy" id="1241981"/>
    <lineage>
        <taxon>Bacteria</taxon>
        <taxon>Pseudomonadati</taxon>
        <taxon>Bacteroidota</taxon>
        <taxon>Flavobacteriia</taxon>
        <taxon>Flavobacteriales</taxon>
        <taxon>Weeksellaceae</taxon>
        <taxon>Chryseobacterium group</taxon>
        <taxon>Chryseobacterium</taxon>
    </lineage>
</organism>
<dbReference type="Proteomes" id="UP000236262">
    <property type="component" value="Unassembled WGS sequence"/>
</dbReference>
<dbReference type="RefSeq" id="WP_028069019.1">
    <property type="nucleotide sequence ID" value="NZ_CP033924.1"/>
</dbReference>
<dbReference type="KEGG" id="clac:EG342_20175"/>
<sequence>MNAHSTDKKTFQLTENGQRLGEISYENLFFLKAEINLVNTEKYKVAPVGFFGTSISVTQNETPIASLSLSWNGKIIITFQDGQEFVLKLNDIFSDKYTIENKDKEKLIEIKSKFNWRAFQYTHDISYNVEYQNKPEEMLLVMLGIYSVNYFIATMSGANAGIM</sequence>
<dbReference type="GeneID" id="78464009"/>
<evidence type="ECO:0000313" key="3">
    <source>
        <dbReference type="Proteomes" id="UP000236262"/>
    </source>
</evidence>
<gene>
    <name evidence="2" type="ORF">C1637_16335</name>
    <name evidence="1" type="ORF">EG342_20175</name>
</gene>
<dbReference type="EMBL" id="PPEH01000006">
    <property type="protein sequence ID" value="PNW12613.1"/>
    <property type="molecule type" value="Genomic_DNA"/>
</dbReference>
<dbReference type="AlphaFoldDB" id="A0A3G6RQZ1"/>
<proteinExistence type="predicted"/>